<dbReference type="PANTHER" id="PTHR30151">
    <property type="entry name" value="ALKANE SULFONATE ABC TRANSPORTER-RELATED, MEMBRANE SUBUNIT"/>
    <property type="match status" value="1"/>
</dbReference>
<protein>
    <submittedName>
        <fullName evidence="9">ABC transporter permease</fullName>
    </submittedName>
</protein>
<keyword evidence="10" id="KW-1185">Reference proteome</keyword>
<dbReference type="CDD" id="cd06261">
    <property type="entry name" value="TM_PBP2"/>
    <property type="match status" value="1"/>
</dbReference>
<dbReference type="InterPro" id="IPR000515">
    <property type="entry name" value="MetI-like"/>
</dbReference>
<dbReference type="Pfam" id="PF00528">
    <property type="entry name" value="BPD_transp_1"/>
    <property type="match status" value="1"/>
</dbReference>
<sequence>MRAGRVVAPLAATVLAVAFWWGATAAWNIKPFFVPAPPDIVAAFRRDPGYLLSELGSTMASTAAGFALAAVGGVLLAVVLTTSRTVERAILPLLIAVNAIPKVAVAPLLVVWLGFGREPKIVLVVLISFFPIVLASAAGLTSTPIELTELARSMDASFWQSYLRLRLPWALPQIFVGLKVAVSLAVIGAVVAEISNPDTGLGAVVVLSSTSADTPLAFAAIILLAALSVSLFYAISAVERLVIPWAREIAG</sequence>
<feature type="transmembrane region" description="Helical" evidence="7">
    <location>
        <begin position="216"/>
        <end position="238"/>
    </location>
</feature>
<accession>A0ABS2A544</accession>
<dbReference type="EMBL" id="JAENHP010000001">
    <property type="protein sequence ID" value="MBM2614951.1"/>
    <property type="molecule type" value="Genomic_DNA"/>
</dbReference>
<keyword evidence="4 7" id="KW-0812">Transmembrane</keyword>
<keyword evidence="3" id="KW-1003">Cell membrane</keyword>
<feature type="transmembrane region" description="Helical" evidence="7">
    <location>
        <begin position="59"/>
        <end position="81"/>
    </location>
</feature>
<comment type="similarity">
    <text evidence="7">Belongs to the binding-protein-dependent transport system permease family.</text>
</comment>
<evidence type="ECO:0000259" key="8">
    <source>
        <dbReference type="PROSITE" id="PS50928"/>
    </source>
</evidence>
<keyword evidence="5 7" id="KW-1133">Transmembrane helix</keyword>
<dbReference type="RefSeq" id="WP_203374796.1">
    <property type="nucleotide sequence ID" value="NZ_JAENHP010000001.1"/>
</dbReference>
<dbReference type="PROSITE" id="PS50928">
    <property type="entry name" value="ABC_TM1"/>
    <property type="match status" value="1"/>
</dbReference>
<dbReference type="PANTHER" id="PTHR30151:SF20">
    <property type="entry name" value="ABC TRANSPORTER PERMEASE PROTEIN HI_0355-RELATED"/>
    <property type="match status" value="1"/>
</dbReference>
<evidence type="ECO:0000256" key="3">
    <source>
        <dbReference type="ARBA" id="ARBA00022475"/>
    </source>
</evidence>
<comment type="caution">
    <text evidence="9">The sequence shown here is derived from an EMBL/GenBank/DDBJ whole genome shotgun (WGS) entry which is preliminary data.</text>
</comment>
<organism evidence="9 10">
    <name type="scientific">Paractinoplanes ovalisporus</name>
    <dbReference type="NCBI Taxonomy" id="2810368"/>
    <lineage>
        <taxon>Bacteria</taxon>
        <taxon>Bacillati</taxon>
        <taxon>Actinomycetota</taxon>
        <taxon>Actinomycetes</taxon>
        <taxon>Micromonosporales</taxon>
        <taxon>Micromonosporaceae</taxon>
        <taxon>Paractinoplanes</taxon>
    </lineage>
</organism>
<feature type="transmembrane region" description="Helical" evidence="7">
    <location>
        <begin position="93"/>
        <end position="115"/>
    </location>
</feature>
<keyword evidence="2 7" id="KW-0813">Transport</keyword>
<evidence type="ECO:0000256" key="2">
    <source>
        <dbReference type="ARBA" id="ARBA00022448"/>
    </source>
</evidence>
<evidence type="ECO:0000256" key="7">
    <source>
        <dbReference type="RuleBase" id="RU363032"/>
    </source>
</evidence>
<keyword evidence="6 7" id="KW-0472">Membrane</keyword>
<dbReference type="InterPro" id="IPR035906">
    <property type="entry name" value="MetI-like_sf"/>
</dbReference>
<evidence type="ECO:0000256" key="6">
    <source>
        <dbReference type="ARBA" id="ARBA00023136"/>
    </source>
</evidence>
<evidence type="ECO:0000313" key="10">
    <source>
        <dbReference type="Proteomes" id="UP000632138"/>
    </source>
</evidence>
<gene>
    <name evidence="9" type="ORF">JIG36_05180</name>
</gene>
<name>A0ABS2A544_9ACTN</name>
<evidence type="ECO:0000256" key="1">
    <source>
        <dbReference type="ARBA" id="ARBA00004651"/>
    </source>
</evidence>
<feature type="transmembrane region" description="Helical" evidence="7">
    <location>
        <begin position="169"/>
        <end position="192"/>
    </location>
</feature>
<reference evidence="9 10" key="1">
    <citation type="submission" date="2021-01" db="EMBL/GenBank/DDBJ databases">
        <title>Actinoplanes sp. nov. LDG1-06 isolated from lichen.</title>
        <authorList>
            <person name="Saeng-In P."/>
            <person name="Phongsopitanun W."/>
            <person name="Kanchanasin P."/>
            <person name="Yuki M."/>
            <person name="Kudo T."/>
            <person name="Ohkuma M."/>
            <person name="Tanasupawat S."/>
        </authorList>
    </citation>
    <scope>NUCLEOTIDE SEQUENCE [LARGE SCALE GENOMIC DNA]</scope>
    <source>
        <strain evidence="9 10">LDG1-06</strain>
    </source>
</reference>
<dbReference type="Proteomes" id="UP000632138">
    <property type="component" value="Unassembled WGS sequence"/>
</dbReference>
<comment type="subcellular location">
    <subcellularLocation>
        <location evidence="1 7">Cell membrane</location>
        <topology evidence="1 7">Multi-pass membrane protein</topology>
    </subcellularLocation>
</comment>
<feature type="transmembrane region" description="Helical" evidence="7">
    <location>
        <begin position="121"/>
        <end position="148"/>
    </location>
</feature>
<evidence type="ECO:0000313" key="9">
    <source>
        <dbReference type="EMBL" id="MBM2614951.1"/>
    </source>
</evidence>
<evidence type="ECO:0000256" key="4">
    <source>
        <dbReference type="ARBA" id="ARBA00022692"/>
    </source>
</evidence>
<proteinExistence type="inferred from homology"/>
<evidence type="ECO:0000256" key="5">
    <source>
        <dbReference type="ARBA" id="ARBA00022989"/>
    </source>
</evidence>
<dbReference type="SUPFAM" id="SSF161098">
    <property type="entry name" value="MetI-like"/>
    <property type="match status" value="1"/>
</dbReference>
<feature type="domain" description="ABC transmembrane type-1" evidence="8">
    <location>
        <begin position="55"/>
        <end position="233"/>
    </location>
</feature>
<dbReference type="Gene3D" id="1.10.3720.10">
    <property type="entry name" value="MetI-like"/>
    <property type="match status" value="1"/>
</dbReference>